<dbReference type="Pfam" id="PF26343">
    <property type="entry name" value="VapC50_C"/>
    <property type="match status" value="1"/>
</dbReference>
<protein>
    <submittedName>
        <fullName evidence="3">PIN domain-containing protein</fullName>
    </submittedName>
</protein>
<dbReference type="Pfam" id="PF13470">
    <property type="entry name" value="PIN_3"/>
    <property type="match status" value="1"/>
</dbReference>
<dbReference type="EMBL" id="OBQD01000034">
    <property type="protein sequence ID" value="SOC47929.1"/>
    <property type="molecule type" value="Genomic_DNA"/>
</dbReference>
<dbReference type="InterPro" id="IPR002716">
    <property type="entry name" value="PIN_dom"/>
</dbReference>
<evidence type="ECO:0000259" key="2">
    <source>
        <dbReference type="Pfam" id="PF26343"/>
    </source>
</evidence>
<dbReference type="RefSeq" id="WP_097143147.1">
    <property type="nucleotide sequence ID" value="NZ_OBQD01000034.1"/>
</dbReference>
<evidence type="ECO:0000313" key="3">
    <source>
        <dbReference type="EMBL" id="SOC47929.1"/>
    </source>
</evidence>
<sequence length="191" mass="21275">MAFSLSVAVCDACILYPFHLRNIIVQASVDRLFHARWTDTIHDEWMRNLVAKTPGLSIDRLEATKRLMDVALPSAMVAGYERHVQAVSLPDPDDRHVAAAAIEAGASTIITWNLRDFPVGELRKHGLMRQSPDVFLAALYEHVPEQLVSSLANARSNLSRSRVSATDFIGILRDQKLIRLAAQIEKHVGDL</sequence>
<evidence type="ECO:0000259" key="1">
    <source>
        <dbReference type="Pfam" id="PF13470"/>
    </source>
</evidence>
<dbReference type="OrthoDB" id="211933at2"/>
<proteinExistence type="predicted"/>
<gene>
    <name evidence="3" type="ORF">SAMN05892877_13436</name>
</gene>
<feature type="domain" description="VapC50 C-terminal" evidence="2">
    <location>
        <begin position="132"/>
        <end position="184"/>
    </location>
</feature>
<dbReference type="Proteomes" id="UP000219167">
    <property type="component" value="Unassembled WGS sequence"/>
</dbReference>
<name>A0A285V1L3_9HYPH</name>
<evidence type="ECO:0000313" key="4">
    <source>
        <dbReference type="Proteomes" id="UP000219167"/>
    </source>
</evidence>
<accession>A0A285V1L3</accession>
<feature type="domain" description="PIN" evidence="1">
    <location>
        <begin position="13"/>
        <end position="114"/>
    </location>
</feature>
<reference evidence="3 4" key="1">
    <citation type="submission" date="2017-08" db="EMBL/GenBank/DDBJ databases">
        <authorList>
            <person name="de Groot N.N."/>
        </authorList>
    </citation>
    <scope>NUCLEOTIDE SEQUENCE [LARGE SCALE GENOMIC DNA]</scope>
    <source>
        <strain evidence="3 4">JC85</strain>
    </source>
</reference>
<dbReference type="InterPro" id="IPR058652">
    <property type="entry name" value="VapC50_C"/>
</dbReference>
<dbReference type="AlphaFoldDB" id="A0A285V1L3"/>
<keyword evidence="4" id="KW-1185">Reference proteome</keyword>
<organism evidence="3 4">
    <name type="scientific">Rhizobium subbaraonis</name>
    <dbReference type="NCBI Taxonomy" id="908946"/>
    <lineage>
        <taxon>Bacteria</taxon>
        <taxon>Pseudomonadati</taxon>
        <taxon>Pseudomonadota</taxon>
        <taxon>Alphaproteobacteria</taxon>
        <taxon>Hyphomicrobiales</taxon>
        <taxon>Rhizobiaceae</taxon>
        <taxon>Rhizobium/Agrobacterium group</taxon>
        <taxon>Rhizobium</taxon>
    </lineage>
</organism>